<evidence type="ECO:0000313" key="2">
    <source>
        <dbReference type="Proteomes" id="UP000190897"/>
    </source>
</evidence>
<dbReference type="Proteomes" id="UP000190897">
    <property type="component" value="Unassembled WGS sequence"/>
</dbReference>
<name>A0A1T5DZX9_9BACT</name>
<accession>A0A1T5DZX9</accession>
<sequence>MEKSKVFFKKTLMLWEGVGLIVVSRSCGLWIRSRQNDGSVHQLNYAINSCFVCLLISRQPLYKSLLSSTGFGKNKLAT</sequence>
<dbReference type="AlphaFoldDB" id="A0A1T5DZX9"/>
<dbReference type="EMBL" id="FUZA01000002">
    <property type="protein sequence ID" value="SKB77338.1"/>
    <property type="molecule type" value="Genomic_DNA"/>
</dbReference>
<reference evidence="2" key="1">
    <citation type="submission" date="2017-02" db="EMBL/GenBank/DDBJ databases">
        <authorList>
            <person name="Varghese N."/>
            <person name="Submissions S."/>
        </authorList>
    </citation>
    <scope>NUCLEOTIDE SEQUENCE [LARGE SCALE GENOMIC DNA]</scope>
    <source>
        <strain evidence="2">DSM 22270</strain>
    </source>
</reference>
<gene>
    <name evidence="1" type="ORF">SAMN05660293_02053</name>
</gene>
<organism evidence="1 2">
    <name type="scientific">Dyadobacter psychrophilus</name>
    <dbReference type="NCBI Taxonomy" id="651661"/>
    <lineage>
        <taxon>Bacteria</taxon>
        <taxon>Pseudomonadati</taxon>
        <taxon>Bacteroidota</taxon>
        <taxon>Cytophagia</taxon>
        <taxon>Cytophagales</taxon>
        <taxon>Spirosomataceae</taxon>
        <taxon>Dyadobacter</taxon>
    </lineage>
</organism>
<keyword evidence="2" id="KW-1185">Reference proteome</keyword>
<proteinExistence type="predicted"/>
<protein>
    <submittedName>
        <fullName evidence="1">Uncharacterized protein</fullName>
    </submittedName>
</protein>
<evidence type="ECO:0000313" key="1">
    <source>
        <dbReference type="EMBL" id="SKB77338.1"/>
    </source>
</evidence>